<dbReference type="Gene3D" id="3.30.420.10">
    <property type="entry name" value="Ribonuclease H-like superfamily/Ribonuclease H"/>
    <property type="match status" value="1"/>
</dbReference>
<dbReference type="GO" id="GO:0004523">
    <property type="term" value="F:RNA-DNA hybrid ribonuclease activity"/>
    <property type="evidence" value="ECO:0007669"/>
    <property type="project" value="InterPro"/>
</dbReference>
<dbReference type="EMBL" id="JAUUTY010000005">
    <property type="protein sequence ID" value="KAK1631990.1"/>
    <property type="molecule type" value="Genomic_DNA"/>
</dbReference>
<evidence type="ECO:0000256" key="1">
    <source>
        <dbReference type="SAM" id="MobiDB-lite"/>
    </source>
</evidence>
<feature type="compositionally biased region" description="Basic residues" evidence="1">
    <location>
        <begin position="363"/>
        <end position="373"/>
    </location>
</feature>
<feature type="region of interest" description="Disordered" evidence="1">
    <location>
        <begin position="329"/>
        <end position="373"/>
    </location>
</feature>
<dbReference type="PANTHER" id="PTHR47074">
    <property type="entry name" value="BNAC02G40300D PROTEIN"/>
    <property type="match status" value="1"/>
</dbReference>
<reference evidence="3" key="1">
    <citation type="submission" date="2023-07" db="EMBL/GenBank/DDBJ databases">
        <title>A chromosome-level genome assembly of Lolium multiflorum.</title>
        <authorList>
            <person name="Chen Y."/>
            <person name="Copetti D."/>
            <person name="Kolliker R."/>
            <person name="Studer B."/>
        </authorList>
    </citation>
    <scope>NUCLEOTIDE SEQUENCE</scope>
    <source>
        <strain evidence="3">02402/16</strain>
        <tissue evidence="3">Leaf</tissue>
    </source>
</reference>
<dbReference type="Proteomes" id="UP001231189">
    <property type="component" value="Unassembled WGS sequence"/>
</dbReference>
<dbReference type="Pfam" id="PF13456">
    <property type="entry name" value="RVT_3"/>
    <property type="match status" value="1"/>
</dbReference>
<evidence type="ECO:0000313" key="4">
    <source>
        <dbReference type="Proteomes" id="UP001231189"/>
    </source>
</evidence>
<evidence type="ECO:0000313" key="3">
    <source>
        <dbReference type="EMBL" id="KAK1631990.1"/>
    </source>
</evidence>
<sequence>MRKKWKIPSEKLFRFTGEDWLQLLLGQLDDITAARVLLILWRSWHLRNDIIHHKGKETIERSVAFLMAYDRSGAQSQREAENSDTNATTVHPTSTAADALHAVRPDNHGWSPPPSGWVKLNTDASFIGRTKPGGAGAVVRDSNGRVLLAACTPLPRCADAEDAEAKAALLGVKLIQGMGYERVILELDCLAVSKALRSAGTDRSRQWAIYDEAKRLLTNLQEYNIQNVKRECNRVADALASLARSAGSCIWTGLLPDPIEYIVIKETPEIFSECRAAYFHMKLKTGRVNVGPGGSQTTGGGPLGRADPIWALVTPLDLPFRLQIAFMRNPREPRYGKPSETPPPIPSRDQRSPAPTRDSSPRTLHRHGRLGCE</sequence>
<comment type="caution">
    <text evidence="3">The sequence shown here is derived from an EMBL/GenBank/DDBJ whole genome shotgun (WGS) entry which is preliminary data.</text>
</comment>
<dbReference type="CDD" id="cd06222">
    <property type="entry name" value="RNase_H_like"/>
    <property type="match status" value="1"/>
</dbReference>
<dbReference type="InterPro" id="IPR002156">
    <property type="entry name" value="RNaseH_domain"/>
</dbReference>
<keyword evidence="4" id="KW-1185">Reference proteome</keyword>
<evidence type="ECO:0000259" key="2">
    <source>
        <dbReference type="Pfam" id="PF13456"/>
    </source>
</evidence>
<gene>
    <name evidence="3" type="ORF">QYE76_006305</name>
</gene>
<dbReference type="AlphaFoldDB" id="A0AAD8RVE2"/>
<name>A0AAD8RVE2_LOLMU</name>
<organism evidence="3 4">
    <name type="scientific">Lolium multiflorum</name>
    <name type="common">Italian ryegrass</name>
    <name type="synonym">Lolium perenne subsp. multiflorum</name>
    <dbReference type="NCBI Taxonomy" id="4521"/>
    <lineage>
        <taxon>Eukaryota</taxon>
        <taxon>Viridiplantae</taxon>
        <taxon>Streptophyta</taxon>
        <taxon>Embryophyta</taxon>
        <taxon>Tracheophyta</taxon>
        <taxon>Spermatophyta</taxon>
        <taxon>Magnoliopsida</taxon>
        <taxon>Liliopsida</taxon>
        <taxon>Poales</taxon>
        <taxon>Poaceae</taxon>
        <taxon>BOP clade</taxon>
        <taxon>Pooideae</taxon>
        <taxon>Poodae</taxon>
        <taxon>Poeae</taxon>
        <taxon>Poeae Chloroplast Group 2 (Poeae type)</taxon>
        <taxon>Loliodinae</taxon>
        <taxon>Loliinae</taxon>
        <taxon>Lolium</taxon>
    </lineage>
</organism>
<dbReference type="PANTHER" id="PTHR47074:SF11">
    <property type="entry name" value="REVERSE TRANSCRIPTASE-LIKE PROTEIN"/>
    <property type="match status" value="1"/>
</dbReference>
<accession>A0AAD8RVE2</accession>
<proteinExistence type="predicted"/>
<protein>
    <recommendedName>
        <fullName evidence="2">RNase H type-1 domain-containing protein</fullName>
    </recommendedName>
</protein>
<dbReference type="InterPro" id="IPR012337">
    <property type="entry name" value="RNaseH-like_sf"/>
</dbReference>
<dbReference type="SUPFAM" id="SSF53098">
    <property type="entry name" value="Ribonuclease H-like"/>
    <property type="match status" value="1"/>
</dbReference>
<dbReference type="GO" id="GO:0003676">
    <property type="term" value="F:nucleic acid binding"/>
    <property type="evidence" value="ECO:0007669"/>
    <property type="project" value="InterPro"/>
</dbReference>
<dbReference type="InterPro" id="IPR036397">
    <property type="entry name" value="RNaseH_sf"/>
</dbReference>
<dbReference type="InterPro" id="IPR044730">
    <property type="entry name" value="RNase_H-like_dom_plant"/>
</dbReference>
<dbReference type="InterPro" id="IPR052929">
    <property type="entry name" value="RNase_H-like_EbsB-rel"/>
</dbReference>
<feature type="domain" description="RNase H type-1" evidence="2">
    <location>
        <begin position="121"/>
        <end position="242"/>
    </location>
</feature>